<feature type="region of interest" description="Disordered" evidence="1">
    <location>
        <begin position="149"/>
        <end position="177"/>
    </location>
</feature>
<dbReference type="OMA" id="WRNFNNE"/>
<feature type="compositionally biased region" description="Polar residues" evidence="1">
    <location>
        <begin position="154"/>
        <end position="177"/>
    </location>
</feature>
<feature type="region of interest" description="Disordered" evidence="1">
    <location>
        <begin position="49"/>
        <end position="82"/>
    </location>
</feature>
<reference evidence="2" key="1">
    <citation type="submission" date="2016-11" db="EMBL/GenBank/DDBJ databases">
        <title>The genome of Nicotiana attenuata.</title>
        <authorList>
            <person name="Xu S."/>
            <person name="Brockmoeller T."/>
            <person name="Gaquerel E."/>
            <person name="Navarro A."/>
            <person name="Kuhl H."/>
            <person name="Gase K."/>
            <person name="Ling Z."/>
            <person name="Zhou W."/>
            <person name="Kreitzer C."/>
            <person name="Stanke M."/>
            <person name="Tang H."/>
            <person name="Lyons E."/>
            <person name="Pandey P."/>
            <person name="Pandey S.P."/>
            <person name="Timmermann B."/>
            <person name="Baldwin I.T."/>
        </authorList>
    </citation>
    <scope>NUCLEOTIDE SEQUENCE [LARGE SCALE GENOMIC DNA]</scope>
    <source>
        <strain evidence="2">UT</strain>
    </source>
</reference>
<name>A0A1J6IXF7_NICAT</name>
<protein>
    <submittedName>
        <fullName evidence="2">Uncharacterized protein</fullName>
    </submittedName>
</protein>
<organism evidence="2 3">
    <name type="scientific">Nicotiana attenuata</name>
    <name type="common">Coyote tobacco</name>
    <dbReference type="NCBI Taxonomy" id="49451"/>
    <lineage>
        <taxon>Eukaryota</taxon>
        <taxon>Viridiplantae</taxon>
        <taxon>Streptophyta</taxon>
        <taxon>Embryophyta</taxon>
        <taxon>Tracheophyta</taxon>
        <taxon>Spermatophyta</taxon>
        <taxon>Magnoliopsida</taxon>
        <taxon>eudicotyledons</taxon>
        <taxon>Gunneridae</taxon>
        <taxon>Pentapetalae</taxon>
        <taxon>asterids</taxon>
        <taxon>lamiids</taxon>
        <taxon>Solanales</taxon>
        <taxon>Solanaceae</taxon>
        <taxon>Nicotianoideae</taxon>
        <taxon>Nicotianeae</taxon>
        <taxon>Nicotiana</taxon>
    </lineage>
</organism>
<dbReference type="PANTHER" id="PTHR33144:SF46">
    <property type="entry name" value="OS04G0610000 PROTEIN"/>
    <property type="match status" value="1"/>
</dbReference>
<keyword evidence="3" id="KW-1185">Reference proteome</keyword>
<proteinExistence type="predicted"/>
<dbReference type="STRING" id="49451.A0A1J6IXF7"/>
<feature type="compositionally biased region" description="Polar residues" evidence="1">
    <location>
        <begin position="49"/>
        <end position="62"/>
    </location>
</feature>
<comment type="caution">
    <text evidence="2">The sequence shown here is derived from an EMBL/GenBank/DDBJ whole genome shotgun (WGS) entry which is preliminary data.</text>
</comment>
<dbReference type="Proteomes" id="UP000187609">
    <property type="component" value="Unassembled WGS sequence"/>
</dbReference>
<dbReference type="AlphaFoldDB" id="A0A1J6IXF7"/>
<evidence type="ECO:0000313" key="3">
    <source>
        <dbReference type="Proteomes" id="UP000187609"/>
    </source>
</evidence>
<dbReference type="Gramene" id="OIT08940">
    <property type="protein sequence ID" value="OIT08940"/>
    <property type="gene ID" value="A4A49_59393"/>
</dbReference>
<dbReference type="PANTHER" id="PTHR33144">
    <property type="entry name" value="OS10G0409366 PROTEIN-RELATED"/>
    <property type="match status" value="1"/>
</dbReference>
<evidence type="ECO:0000256" key="1">
    <source>
        <dbReference type="SAM" id="MobiDB-lite"/>
    </source>
</evidence>
<gene>
    <name evidence="2" type="ORF">A4A49_59393</name>
</gene>
<sequence>MQTRGRNRLVIEQDYDEDVRPYIEHLMDGQNYSRAQPYIEQLMDSQNYSNAQAPRDGQSNELNRSDGGTEIPNDDDSGNSEAKKVCGPTLLNEIWKLPPGKTIDVPFNNRNQAIGKEGRKLASFLEIIARTPELTPLHVDDWRNFNNEKKNNRAKQTMPHTGGSKSIATLMNEQVNL</sequence>
<dbReference type="EMBL" id="MJEQ01025148">
    <property type="protein sequence ID" value="OIT08940.1"/>
    <property type="molecule type" value="Genomic_DNA"/>
</dbReference>
<evidence type="ECO:0000313" key="2">
    <source>
        <dbReference type="EMBL" id="OIT08940.1"/>
    </source>
</evidence>
<accession>A0A1J6IXF7</accession>